<proteinExistence type="predicted"/>
<protein>
    <submittedName>
        <fullName evidence="2">Uncharacterized protein</fullName>
    </submittedName>
</protein>
<evidence type="ECO:0000256" key="1">
    <source>
        <dbReference type="SAM" id="MobiDB-lite"/>
    </source>
</evidence>
<feature type="region of interest" description="Disordered" evidence="1">
    <location>
        <begin position="76"/>
        <end position="102"/>
    </location>
</feature>
<dbReference type="EMBL" id="JAYWIO010000004">
    <property type="protein sequence ID" value="KAK7267604.1"/>
    <property type="molecule type" value="Genomic_DNA"/>
</dbReference>
<name>A0AAN9F2M7_CROPI</name>
<evidence type="ECO:0000313" key="3">
    <source>
        <dbReference type="Proteomes" id="UP001372338"/>
    </source>
</evidence>
<reference evidence="2 3" key="1">
    <citation type="submission" date="2024-01" db="EMBL/GenBank/DDBJ databases">
        <title>The genomes of 5 underutilized Papilionoideae crops provide insights into root nodulation and disease resistanc.</title>
        <authorList>
            <person name="Yuan L."/>
        </authorList>
    </citation>
    <scope>NUCLEOTIDE SEQUENCE [LARGE SCALE GENOMIC DNA]</scope>
    <source>
        <strain evidence="2">ZHUSHIDOU_FW_LH</strain>
        <tissue evidence="2">Leaf</tissue>
    </source>
</reference>
<accession>A0AAN9F2M7</accession>
<feature type="region of interest" description="Disordered" evidence="1">
    <location>
        <begin position="1"/>
        <end position="37"/>
    </location>
</feature>
<gene>
    <name evidence="2" type="ORF">RIF29_20282</name>
</gene>
<keyword evidence="3" id="KW-1185">Reference proteome</keyword>
<sequence length="199" mass="22728">MSKKKRGRPSKNATPSSSKQPTTTPRETPDPLTFDLSQLDDEDLIEIDNLTPKQIEAWLKNLDLLRDRIKNKSVDAAGTDVSNDKGNNGGNSSGNPTVIEQPKPKNVCRKLFMLRKPLCKLNKDHFADIDKKEVTLRDELDDVQLKLVENPDDLNLQRSEKELIKQYFHTSIAAEFQNFYQNLYRARRPTCDLNFSVIA</sequence>
<organism evidence="2 3">
    <name type="scientific">Crotalaria pallida</name>
    <name type="common">Smooth rattlebox</name>
    <name type="synonym">Crotalaria striata</name>
    <dbReference type="NCBI Taxonomy" id="3830"/>
    <lineage>
        <taxon>Eukaryota</taxon>
        <taxon>Viridiplantae</taxon>
        <taxon>Streptophyta</taxon>
        <taxon>Embryophyta</taxon>
        <taxon>Tracheophyta</taxon>
        <taxon>Spermatophyta</taxon>
        <taxon>Magnoliopsida</taxon>
        <taxon>eudicotyledons</taxon>
        <taxon>Gunneridae</taxon>
        <taxon>Pentapetalae</taxon>
        <taxon>rosids</taxon>
        <taxon>fabids</taxon>
        <taxon>Fabales</taxon>
        <taxon>Fabaceae</taxon>
        <taxon>Papilionoideae</taxon>
        <taxon>50 kb inversion clade</taxon>
        <taxon>genistoids sensu lato</taxon>
        <taxon>core genistoids</taxon>
        <taxon>Crotalarieae</taxon>
        <taxon>Crotalaria</taxon>
    </lineage>
</organism>
<feature type="compositionally biased region" description="Low complexity" evidence="1">
    <location>
        <begin position="14"/>
        <end position="25"/>
    </location>
</feature>
<comment type="caution">
    <text evidence="2">The sequence shown here is derived from an EMBL/GenBank/DDBJ whole genome shotgun (WGS) entry which is preliminary data.</text>
</comment>
<dbReference type="AlphaFoldDB" id="A0AAN9F2M7"/>
<dbReference type="Proteomes" id="UP001372338">
    <property type="component" value="Unassembled WGS sequence"/>
</dbReference>
<evidence type="ECO:0000313" key="2">
    <source>
        <dbReference type="EMBL" id="KAK7267604.1"/>
    </source>
</evidence>